<reference evidence="9" key="1">
    <citation type="submission" date="2018-05" db="EMBL/GenBank/DDBJ databases">
        <authorList>
            <person name="Lanie J.A."/>
            <person name="Ng W.-L."/>
            <person name="Kazmierczak K.M."/>
            <person name="Andrzejewski T.M."/>
            <person name="Davidsen T.M."/>
            <person name="Wayne K.J."/>
            <person name="Tettelin H."/>
            <person name="Glass J.I."/>
            <person name="Rusch D."/>
            <person name="Podicherti R."/>
            <person name="Tsui H.-C.T."/>
            <person name="Winkler M.E."/>
        </authorList>
    </citation>
    <scope>NUCLEOTIDE SEQUENCE</scope>
</reference>
<feature type="non-terminal residue" evidence="9">
    <location>
        <position position="214"/>
    </location>
</feature>
<feature type="domain" description="NADH:ubiquinone oxidoreductase chain 4 N-terminal" evidence="8">
    <location>
        <begin position="47"/>
        <end position="135"/>
    </location>
</feature>
<dbReference type="GO" id="GO:0042773">
    <property type="term" value="P:ATP synthesis coupled electron transport"/>
    <property type="evidence" value="ECO:0007669"/>
    <property type="project" value="InterPro"/>
</dbReference>
<gene>
    <name evidence="9" type="ORF">METZ01_LOCUS483467</name>
</gene>
<evidence type="ECO:0000313" key="9">
    <source>
        <dbReference type="EMBL" id="SVE30613.1"/>
    </source>
</evidence>
<evidence type="ECO:0008006" key="10">
    <source>
        <dbReference type="Google" id="ProtNLM"/>
    </source>
</evidence>
<keyword evidence="4" id="KW-0520">NAD</keyword>
<evidence type="ECO:0000256" key="3">
    <source>
        <dbReference type="ARBA" id="ARBA00022989"/>
    </source>
</evidence>
<feature type="transmembrane region" description="Helical" evidence="6">
    <location>
        <begin position="176"/>
        <end position="195"/>
    </location>
</feature>
<keyword evidence="2" id="KW-1278">Translocase</keyword>
<name>A0A383CEX4_9ZZZZ</name>
<dbReference type="PRINTS" id="PR01437">
    <property type="entry name" value="NUOXDRDTASE4"/>
</dbReference>
<dbReference type="EMBL" id="UINC01208192">
    <property type="protein sequence ID" value="SVE30613.1"/>
    <property type="molecule type" value="Genomic_DNA"/>
</dbReference>
<evidence type="ECO:0000256" key="2">
    <source>
        <dbReference type="ARBA" id="ARBA00022967"/>
    </source>
</evidence>
<dbReference type="GO" id="GO:0048039">
    <property type="term" value="F:ubiquinone binding"/>
    <property type="evidence" value="ECO:0007669"/>
    <property type="project" value="TreeGrafter"/>
</dbReference>
<dbReference type="Pfam" id="PF00361">
    <property type="entry name" value="Proton_antipo_M"/>
    <property type="match status" value="1"/>
</dbReference>
<accession>A0A383CEX4</accession>
<dbReference type="GO" id="GO:0003954">
    <property type="term" value="F:NADH dehydrogenase activity"/>
    <property type="evidence" value="ECO:0007669"/>
    <property type="project" value="TreeGrafter"/>
</dbReference>
<keyword evidence="5 6" id="KW-0472">Membrane</keyword>
<dbReference type="AlphaFoldDB" id="A0A383CEX4"/>
<dbReference type="GO" id="GO:0008137">
    <property type="term" value="F:NADH dehydrogenase (ubiquinone) activity"/>
    <property type="evidence" value="ECO:0007669"/>
    <property type="project" value="InterPro"/>
</dbReference>
<feature type="transmembrane region" description="Helical" evidence="6">
    <location>
        <begin position="123"/>
        <end position="140"/>
    </location>
</feature>
<dbReference type="GO" id="GO:0015990">
    <property type="term" value="P:electron transport coupled proton transport"/>
    <property type="evidence" value="ECO:0007669"/>
    <property type="project" value="TreeGrafter"/>
</dbReference>
<organism evidence="9">
    <name type="scientific">marine metagenome</name>
    <dbReference type="NCBI Taxonomy" id="408172"/>
    <lineage>
        <taxon>unclassified sequences</taxon>
        <taxon>metagenomes</taxon>
        <taxon>ecological metagenomes</taxon>
    </lineage>
</organism>
<evidence type="ECO:0000256" key="5">
    <source>
        <dbReference type="ARBA" id="ARBA00023136"/>
    </source>
</evidence>
<feature type="transmembrane region" description="Helical" evidence="6">
    <location>
        <begin position="43"/>
        <end position="63"/>
    </location>
</feature>
<dbReference type="InterPro" id="IPR000260">
    <property type="entry name" value="NADH4_N"/>
</dbReference>
<evidence type="ECO:0000256" key="4">
    <source>
        <dbReference type="ARBA" id="ARBA00023027"/>
    </source>
</evidence>
<feature type="transmembrane region" description="Helical" evidence="6">
    <location>
        <begin position="12"/>
        <end position="31"/>
    </location>
</feature>
<evidence type="ECO:0000256" key="1">
    <source>
        <dbReference type="ARBA" id="ARBA00022692"/>
    </source>
</evidence>
<feature type="transmembrane region" description="Helical" evidence="6">
    <location>
        <begin position="146"/>
        <end position="164"/>
    </location>
</feature>
<feature type="transmembrane region" description="Helical" evidence="6">
    <location>
        <begin position="93"/>
        <end position="111"/>
    </location>
</feature>
<keyword evidence="1 6" id="KW-0812">Transmembrane</keyword>
<dbReference type="InterPro" id="IPR003918">
    <property type="entry name" value="NADH_UbQ_OxRdtase"/>
</dbReference>
<feature type="domain" description="NADH:quinone oxidoreductase/Mrp antiporter transmembrane" evidence="7">
    <location>
        <begin position="140"/>
        <end position="209"/>
    </location>
</feature>
<keyword evidence="3 6" id="KW-1133">Transmembrane helix</keyword>
<proteinExistence type="predicted"/>
<sequence length="214" mass="24401">MFLQDHISEFPILSAIIFLPLIGSFFILFLKNDPETQNQDSKIFALWISSITFLLSLLLIIFFDRGESSFQFVETRTWIQDLSINYKVGVDGISVWFVLLTTFLVPICILASWETIQDRVKEYMIVFLILETLLVGMFSALDLVTFYVLFEGVLIPMFIIIGVWGGSERVYASFKFFLFTLTGSVLLLVAILVIYSQTGTTDIVEITQTPISEN</sequence>
<evidence type="ECO:0000259" key="7">
    <source>
        <dbReference type="Pfam" id="PF00361"/>
    </source>
</evidence>
<dbReference type="PANTHER" id="PTHR43507">
    <property type="entry name" value="NADH-UBIQUINONE OXIDOREDUCTASE CHAIN 4"/>
    <property type="match status" value="1"/>
</dbReference>
<protein>
    <recommendedName>
        <fullName evidence="10">NADH:quinone oxidoreductase/Mrp antiporter membrane subunit domain-containing protein</fullName>
    </recommendedName>
</protein>
<evidence type="ECO:0000259" key="8">
    <source>
        <dbReference type="Pfam" id="PF01059"/>
    </source>
</evidence>
<evidence type="ECO:0000256" key="6">
    <source>
        <dbReference type="SAM" id="Phobius"/>
    </source>
</evidence>
<dbReference type="InterPro" id="IPR001750">
    <property type="entry name" value="ND/Mrp_TM"/>
</dbReference>
<dbReference type="PANTHER" id="PTHR43507:SF1">
    <property type="entry name" value="NADH-UBIQUINONE OXIDOREDUCTASE CHAIN 4"/>
    <property type="match status" value="1"/>
</dbReference>
<dbReference type="Pfam" id="PF01059">
    <property type="entry name" value="Oxidored_q5_N"/>
    <property type="match status" value="1"/>
</dbReference>